<dbReference type="PROSITE" id="PS50096">
    <property type="entry name" value="IQ"/>
    <property type="match status" value="1"/>
</dbReference>
<dbReference type="EMBL" id="CAJHUC010000332">
    <property type="protein sequence ID" value="CAD7695358.1"/>
    <property type="molecule type" value="Genomic_DNA"/>
</dbReference>
<keyword evidence="3" id="KW-1185">Reference proteome</keyword>
<sequence length="275" mass="32522">MIQRFARGAAARRRARRLRKLKQERDEFAGELERQQQHEQEEKRKYAVNRRMHPRTQEDFDLLHEELEAWRVQETRKIKDRGMDSEEELAALQQLLHKETKLLQTIDRLKNVADTENREMHVHATLSRMSEPKSWDLSNGAKVLVHTPFTTRAKQMMQLYFATTLPLVSIEERMDVLLHVKWTAKEYDCELTRQLVNLIDREADLLNRGRNQKTLEGLRKRISNTLLDFIETPEFNPEASRFVIAKEKPDAYIYAHVGSATSLEQTWKKPLYSTI</sequence>
<evidence type="ECO:0000259" key="1">
    <source>
        <dbReference type="Pfam" id="PF25805"/>
    </source>
</evidence>
<comment type="caution">
    <text evidence="2">The sequence shown here is derived from an EMBL/GenBank/DDBJ whole genome shotgun (WGS) entry which is preliminary data.</text>
</comment>
<feature type="domain" description="IQ motif and ubiquitin-like" evidence="1">
    <location>
        <begin position="116"/>
        <end position="250"/>
    </location>
</feature>
<dbReference type="OrthoDB" id="10265862at2759"/>
<gene>
    <name evidence="2" type="ORF">OSTQU699_LOCUS719</name>
</gene>
<dbReference type="PANTHER" id="PTHR21074">
    <property type="entry name" value="IQ AND UBIQUITIN-LIKE DOMAIN-CONTAINING PROTEIN"/>
    <property type="match status" value="1"/>
</dbReference>
<proteinExistence type="predicted"/>
<organism evidence="2 3">
    <name type="scientific">Ostreobium quekettii</name>
    <dbReference type="NCBI Taxonomy" id="121088"/>
    <lineage>
        <taxon>Eukaryota</taxon>
        <taxon>Viridiplantae</taxon>
        <taxon>Chlorophyta</taxon>
        <taxon>core chlorophytes</taxon>
        <taxon>Ulvophyceae</taxon>
        <taxon>TCBD clade</taxon>
        <taxon>Bryopsidales</taxon>
        <taxon>Ostreobineae</taxon>
        <taxon>Ostreobiaceae</taxon>
        <taxon>Ostreobium</taxon>
    </lineage>
</organism>
<name>A0A8S1IM49_9CHLO</name>
<dbReference type="InterPro" id="IPR037695">
    <property type="entry name" value="IQUB"/>
</dbReference>
<dbReference type="InterPro" id="IPR057887">
    <property type="entry name" value="IQUB_helical"/>
</dbReference>
<dbReference type="Pfam" id="PF25805">
    <property type="entry name" value="IQUB"/>
    <property type="match status" value="1"/>
</dbReference>
<evidence type="ECO:0000313" key="3">
    <source>
        <dbReference type="Proteomes" id="UP000708148"/>
    </source>
</evidence>
<dbReference type="PANTHER" id="PTHR21074:SF0">
    <property type="entry name" value="IQ AND UBIQUITIN-LIKE DOMAIN-CONTAINING PROTEIN"/>
    <property type="match status" value="1"/>
</dbReference>
<protein>
    <recommendedName>
        <fullName evidence="1">IQ motif and ubiquitin-like domain-containing protein</fullName>
    </recommendedName>
</protein>
<accession>A0A8S1IM49</accession>
<dbReference type="AlphaFoldDB" id="A0A8S1IM49"/>
<evidence type="ECO:0000313" key="2">
    <source>
        <dbReference type="EMBL" id="CAD7695358.1"/>
    </source>
</evidence>
<reference evidence="2" key="1">
    <citation type="submission" date="2020-12" db="EMBL/GenBank/DDBJ databases">
        <authorList>
            <person name="Iha C."/>
        </authorList>
    </citation>
    <scope>NUCLEOTIDE SEQUENCE</scope>
</reference>
<dbReference type="Proteomes" id="UP000708148">
    <property type="component" value="Unassembled WGS sequence"/>
</dbReference>